<feature type="transmembrane region" description="Helical" evidence="5">
    <location>
        <begin position="320"/>
        <end position="341"/>
    </location>
</feature>
<name>A0A928ZX55_LEPEC</name>
<evidence type="ECO:0000259" key="6">
    <source>
        <dbReference type="Pfam" id="PF04932"/>
    </source>
</evidence>
<keyword evidence="8" id="KW-1185">Reference proteome</keyword>
<feature type="transmembrane region" description="Helical" evidence="5">
    <location>
        <begin position="64"/>
        <end position="81"/>
    </location>
</feature>
<feature type="transmembrane region" description="Helical" evidence="5">
    <location>
        <begin position="155"/>
        <end position="171"/>
    </location>
</feature>
<evidence type="ECO:0000256" key="1">
    <source>
        <dbReference type="ARBA" id="ARBA00004141"/>
    </source>
</evidence>
<evidence type="ECO:0000313" key="8">
    <source>
        <dbReference type="Proteomes" id="UP000615026"/>
    </source>
</evidence>
<evidence type="ECO:0000256" key="5">
    <source>
        <dbReference type="SAM" id="Phobius"/>
    </source>
</evidence>
<evidence type="ECO:0000256" key="4">
    <source>
        <dbReference type="ARBA" id="ARBA00023136"/>
    </source>
</evidence>
<dbReference type="Pfam" id="PF04932">
    <property type="entry name" value="Wzy_C"/>
    <property type="match status" value="1"/>
</dbReference>
<dbReference type="GO" id="GO:0016020">
    <property type="term" value="C:membrane"/>
    <property type="evidence" value="ECO:0007669"/>
    <property type="project" value="UniProtKB-SubCell"/>
</dbReference>
<keyword evidence="2 5" id="KW-0812">Transmembrane</keyword>
<dbReference type="RefSeq" id="WP_193994995.1">
    <property type="nucleotide sequence ID" value="NZ_JADEXP010000231.1"/>
</dbReference>
<feature type="transmembrane region" description="Helical" evidence="5">
    <location>
        <begin position="113"/>
        <end position="134"/>
    </location>
</feature>
<dbReference type="InterPro" id="IPR051533">
    <property type="entry name" value="WaaL-like"/>
</dbReference>
<feature type="transmembrane region" description="Helical" evidence="5">
    <location>
        <begin position="38"/>
        <end position="57"/>
    </location>
</feature>
<evidence type="ECO:0000313" key="7">
    <source>
        <dbReference type="EMBL" id="MBE9069076.1"/>
    </source>
</evidence>
<keyword evidence="3 5" id="KW-1133">Transmembrane helix</keyword>
<dbReference type="AlphaFoldDB" id="A0A928ZX55"/>
<dbReference type="Proteomes" id="UP000615026">
    <property type="component" value="Unassembled WGS sequence"/>
</dbReference>
<comment type="subcellular location">
    <subcellularLocation>
        <location evidence="1">Membrane</location>
        <topology evidence="1">Multi-pass membrane protein</topology>
    </subcellularLocation>
</comment>
<dbReference type="PANTHER" id="PTHR37422">
    <property type="entry name" value="TEICHURONIC ACID BIOSYNTHESIS PROTEIN TUAE"/>
    <property type="match status" value="1"/>
</dbReference>
<keyword evidence="4 5" id="KW-0472">Membrane</keyword>
<keyword evidence="7" id="KW-0436">Ligase</keyword>
<dbReference type="PANTHER" id="PTHR37422:SF21">
    <property type="entry name" value="EXOQ-LIKE PROTEIN"/>
    <property type="match status" value="1"/>
</dbReference>
<reference evidence="7" key="1">
    <citation type="submission" date="2020-10" db="EMBL/GenBank/DDBJ databases">
        <authorList>
            <person name="Castelo-Branco R."/>
            <person name="Eusebio N."/>
            <person name="Adriana R."/>
            <person name="Vieira A."/>
            <person name="Brugerolle De Fraissinette N."/>
            <person name="Rezende De Castro R."/>
            <person name="Schneider M.P."/>
            <person name="Vasconcelos V."/>
            <person name="Leao P.N."/>
        </authorList>
    </citation>
    <scope>NUCLEOTIDE SEQUENCE</scope>
    <source>
        <strain evidence="7">LEGE 11479</strain>
    </source>
</reference>
<feature type="transmembrane region" description="Helical" evidence="5">
    <location>
        <begin position="183"/>
        <end position="213"/>
    </location>
</feature>
<dbReference type="GO" id="GO:0016874">
    <property type="term" value="F:ligase activity"/>
    <property type="evidence" value="ECO:0007669"/>
    <property type="project" value="UniProtKB-KW"/>
</dbReference>
<organism evidence="7 8">
    <name type="scientific">Leptolyngbya cf. ectocarpi LEGE 11479</name>
    <dbReference type="NCBI Taxonomy" id="1828722"/>
    <lineage>
        <taxon>Bacteria</taxon>
        <taxon>Bacillati</taxon>
        <taxon>Cyanobacteriota</taxon>
        <taxon>Cyanophyceae</taxon>
        <taxon>Leptolyngbyales</taxon>
        <taxon>Leptolyngbyaceae</taxon>
        <taxon>Leptolyngbya group</taxon>
        <taxon>Leptolyngbya</taxon>
    </lineage>
</organism>
<dbReference type="EMBL" id="JADEXP010000231">
    <property type="protein sequence ID" value="MBE9069076.1"/>
    <property type="molecule type" value="Genomic_DNA"/>
</dbReference>
<proteinExistence type="predicted"/>
<evidence type="ECO:0000256" key="2">
    <source>
        <dbReference type="ARBA" id="ARBA00022692"/>
    </source>
</evidence>
<feature type="domain" description="O-antigen ligase-related" evidence="6">
    <location>
        <begin position="186"/>
        <end position="333"/>
    </location>
</feature>
<protein>
    <submittedName>
        <fullName evidence="7">O-antigen ligase family protein</fullName>
    </submittedName>
</protein>
<sequence>MNQILLYGEKIFVIFSLLYFTRGVNLLVPPALVSLFRYGTGAFAFFFLILLGAQALNTIKKDKWILIVVFLSAISFIWSEYADYTTELIKTELFQMSAFGIYLSTRFTLKQQLNFIIIALSMAMFLSFVVAVTMPSMGISEEGLFRGIFDHKNDASAYGILAALASFSLALDKTKKKSDSRGGWLVFGVAIIFVLATTSKTGLVLSVFIPLAITLYIRSRWKGEVIAIILPIIVLIVYAALTVIISQWHVLLTAIGGDPTLTGRTDIWRVSLEHIAERPWLGFGRGAFWFLGSQTQDEASNAVAPFGFTAPHAHNGYIDLLLDVGLIGGFCFAISLIKLWVQSFKLAYSATMAEQIWPLAFAIFITINNVTESYLLWNTNLFWVIYISTSISAKKLSPRRLRAMAAAND</sequence>
<dbReference type="InterPro" id="IPR007016">
    <property type="entry name" value="O-antigen_ligase-rel_domated"/>
</dbReference>
<feature type="transmembrane region" description="Helical" evidence="5">
    <location>
        <begin position="225"/>
        <end position="245"/>
    </location>
</feature>
<comment type="caution">
    <text evidence="7">The sequence shown here is derived from an EMBL/GenBank/DDBJ whole genome shotgun (WGS) entry which is preliminary data.</text>
</comment>
<gene>
    <name evidence="7" type="ORF">IQ260_20735</name>
</gene>
<feature type="transmembrane region" description="Helical" evidence="5">
    <location>
        <begin position="348"/>
        <end position="368"/>
    </location>
</feature>
<feature type="transmembrane region" description="Helical" evidence="5">
    <location>
        <begin position="12"/>
        <end position="32"/>
    </location>
</feature>
<accession>A0A928ZX55</accession>
<evidence type="ECO:0000256" key="3">
    <source>
        <dbReference type="ARBA" id="ARBA00022989"/>
    </source>
</evidence>